<evidence type="ECO:0008006" key="2">
    <source>
        <dbReference type="Google" id="ProtNLM"/>
    </source>
</evidence>
<proteinExistence type="predicted"/>
<organism evidence="1">
    <name type="scientific">Fructobacillus tropaeoli</name>
    <dbReference type="NCBI Taxonomy" id="709323"/>
    <lineage>
        <taxon>Bacteria</taxon>
        <taxon>Bacillati</taxon>
        <taxon>Bacillota</taxon>
        <taxon>Bacilli</taxon>
        <taxon>Lactobacillales</taxon>
        <taxon>Lactobacillaceae</taxon>
        <taxon>Fructobacillus</taxon>
    </lineage>
</organism>
<gene>
    <name evidence="1" type="ORF">FTRO_0012490</name>
</gene>
<accession>A0A3F3H0W6</accession>
<sequence>MLSREKLLNLKEQYMTDPQSLAKIDMVIQTLAALDHQQLPLHRLPNLLEDVKSLSRHPERLLLDAALAELRETLIVNYGLWFLPNTDWVKDLARFAGPRPIVELMAGNAALSAALEAQGHVVKAVDNLDWSGQDNERPVPWTTVSKQAALTAVKESLRKADDPNSQPIFVMAWAPDTSDDDWQILQYLRSQSQPFHLIVIGEKNGATNSKQFWQEADLELNDVLNQHYRAFDMIQDAVYLVH</sequence>
<dbReference type="STRING" id="709323.GCA_001047135_00247"/>
<protein>
    <recommendedName>
        <fullName evidence="2">SAM-dependent methyltransferase</fullName>
    </recommendedName>
</protein>
<dbReference type="AlphaFoldDB" id="A0A3F3H0W6"/>
<evidence type="ECO:0000313" key="1">
    <source>
        <dbReference type="EMBL" id="GAP03702.1"/>
    </source>
</evidence>
<dbReference type="EMBL" id="DF968078">
    <property type="protein sequence ID" value="GAP03702.1"/>
    <property type="molecule type" value="Genomic_DNA"/>
</dbReference>
<name>A0A3F3H0W6_9LACO</name>
<dbReference type="Proteomes" id="UP000064514">
    <property type="component" value="Unassembled WGS sequence"/>
</dbReference>
<reference evidence="1" key="1">
    <citation type="journal article" date="2015" name="BMC Genomics">
        <title>Comparative genomics of Fructobacillus spp. and Leuconostoc spp. reveals niche-specific evolution of Fructobacillus spp.</title>
        <authorList>
            <person name="Endo A."/>
            <person name="Tanizawa Y."/>
            <person name="Tanaka N."/>
            <person name="Maeno S."/>
            <person name="Kumar H."/>
            <person name="Shiwa Y."/>
            <person name="Okada S."/>
            <person name="Yoshikawa H."/>
            <person name="Dicks L."/>
            <person name="Nakagawa J."/>
            <person name="Arita M."/>
        </authorList>
    </citation>
    <scope>NUCLEOTIDE SEQUENCE [LARGE SCALE GENOMIC DNA]</scope>
    <source>
        <strain evidence="1">F214-1</strain>
    </source>
</reference>